<evidence type="ECO:0000313" key="1">
    <source>
        <dbReference type="EMBL" id="WOC52320.1"/>
    </source>
</evidence>
<dbReference type="RefSeq" id="WP_327983773.1">
    <property type="nucleotide sequence ID" value="NZ_CP136426.1"/>
</dbReference>
<dbReference type="Gene3D" id="3.30.470.10">
    <property type="match status" value="1"/>
</dbReference>
<dbReference type="Proteomes" id="UP001432059">
    <property type="component" value="Chromosome"/>
</dbReference>
<dbReference type="KEGG" id="bpor:BPO_1673"/>
<keyword evidence="2" id="KW-1185">Reference proteome</keyword>
<sequence>MSRFIETIRVENGIAFLLERHQQRMGLTFEAFQKENPIDLKKVFHSLEVPSNGLFKWRLLYDLNGDFSSELLPYQVLKFKDFQLVNDDGINYCFKLEDRAALNQLKAQAETQEIIIVKNGKITDTSFSNLLFKKGEHWFTPKSFLLNGVQRQYLLAENKIEEVEITLNNIVEFSHFQLINAMNKMNERTIYPIDKIINLPR</sequence>
<dbReference type="EMBL" id="CP136426">
    <property type="protein sequence ID" value="WOC52320.1"/>
    <property type="molecule type" value="Genomic_DNA"/>
</dbReference>
<dbReference type="SUPFAM" id="SSF56752">
    <property type="entry name" value="D-aminoacid aminotransferase-like PLP-dependent enzymes"/>
    <property type="match status" value="1"/>
</dbReference>
<dbReference type="InterPro" id="IPR043132">
    <property type="entry name" value="BCAT-like_C"/>
</dbReference>
<proteinExistence type="predicted"/>
<accession>A0AAU0F2L1</accession>
<organism evidence="1 2">
    <name type="scientific">Bergeyella porcorum</name>
    <dbReference type="NCBI Taxonomy" id="1735111"/>
    <lineage>
        <taxon>Bacteria</taxon>
        <taxon>Pseudomonadati</taxon>
        <taxon>Bacteroidota</taxon>
        <taxon>Flavobacteriia</taxon>
        <taxon>Flavobacteriales</taxon>
        <taxon>Weeksellaceae</taxon>
        <taxon>Bergeyella</taxon>
    </lineage>
</organism>
<keyword evidence="1" id="KW-0456">Lyase</keyword>
<dbReference type="Pfam" id="PF01063">
    <property type="entry name" value="Aminotran_4"/>
    <property type="match status" value="1"/>
</dbReference>
<dbReference type="InterPro" id="IPR036038">
    <property type="entry name" value="Aminotransferase-like"/>
</dbReference>
<dbReference type="GO" id="GO:0016829">
    <property type="term" value="F:lyase activity"/>
    <property type="evidence" value="ECO:0007669"/>
    <property type="project" value="UniProtKB-KW"/>
</dbReference>
<dbReference type="InterPro" id="IPR001544">
    <property type="entry name" value="Aminotrans_IV"/>
</dbReference>
<evidence type="ECO:0000313" key="2">
    <source>
        <dbReference type="Proteomes" id="UP001432059"/>
    </source>
</evidence>
<name>A0AAU0F2L1_9FLAO</name>
<dbReference type="InterPro" id="IPR043131">
    <property type="entry name" value="BCAT-like_N"/>
</dbReference>
<dbReference type="Gene3D" id="3.20.10.10">
    <property type="entry name" value="D-amino Acid Aminotransferase, subunit A, domain 2"/>
    <property type="match status" value="1"/>
</dbReference>
<dbReference type="AlphaFoldDB" id="A0AAU0F2L1"/>
<reference evidence="1" key="1">
    <citation type="submission" date="2023-10" db="EMBL/GenBank/DDBJ databases">
        <title>Characterization and whole genome sequencing of a novel strain of Bergeyella porcorum QD2021 isolated from pig.</title>
        <authorList>
            <person name="Liu G."/>
            <person name="Chen C."/>
            <person name="Han X."/>
        </authorList>
    </citation>
    <scope>NUCLEOTIDE SEQUENCE</scope>
    <source>
        <strain evidence="1">QD2021</strain>
    </source>
</reference>
<protein>
    <submittedName>
        <fullName evidence="1">Aminodeoxychorismate lyase</fullName>
    </submittedName>
</protein>
<gene>
    <name evidence="1" type="primary">pabC</name>
    <name evidence="1" type="ORF">BPO_1673</name>
</gene>